<comment type="similarity">
    <text evidence="2">Belongs to the major facilitator superfamily. Sugar transporter (TC 2.A.1.1) family.</text>
</comment>
<evidence type="ECO:0000256" key="2">
    <source>
        <dbReference type="ARBA" id="ARBA00010992"/>
    </source>
</evidence>
<dbReference type="FunFam" id="1.20.1250.20:FF:000134">
    <property type="entry name" value="MFS sugar transporter protein"/>
    <property type="match status" value="1"/>
</dbReference>
<feature type="transmembrane region" description="Helical" evidence="7">
    <location>
        <begin position="58"/>
        <end position="76"/>
    </location>
</feature>
<feature type="transmembrane region" description="Helical" evidence="7">
    <location>
        <begin position="192"/>
        <end position="211"/>
    </location>
</feature>
<dbReference type="Proteomes" id="UP000279236">
    <property type="component" value="Unassembled WGS sequence"/>
</dbReference>
<evidence type="ECO:0000256" key="5">
    <source>
        <dbReference type="ARBA" id="ARBA00022989"/>
    </source>
</evidence>
<dbReference type="GO" id="GO:0016020">
    <property type="term" value="C:membrane"/>
    <property type="evidence" value="ECO:0007669"/>
    <property type="project" value="UniProtKB-SubCell"/>
</dbReference>
<name>A0A427XEI2_9TREE</name>
<feature type="transmembrane region" description="Helical" evidence="7">
    <location>
        <begin position="133"/>
        <end position="151"/>
    </location>
</feature>
<evidence type="ECO:0000256" key="4">
    <source>
        <dbReference type="ARBA" id="ARBA00022692"/>
    </source>
</evidence>
<gene>
    <name evidence="9" type="ORF">EHS24_003632</name>
</gene>
<dbReference type="AlphaFoldDB" id="A0A427XEI2"/>
<feature type="transmembrane region" description="Helical" evidence="7">
    <location>
        <begin position="450"/>
        <end position="471"/>
    </location>
</feature>
<proteinExistence type="inferred from homology"/>
<feature type="transmembrane region" description="Helical" evidence="7">
    <location>
        <begin position="415"/>
        <end position="438"/>
    </location>
</feature>
<dbReference type="Gene3D" id="1.20.1250.20">
    <property type="entry name" value="MFS general substrate transporter like domains"/>
    <property type="match status" value="1"/>
</dbReference>
<evidence type="ECO:0000256" key="1">
    <source>
        <dbReference type="ARBA" id="ARBA00004141"/>
    </source>
</evidence>
<organism evidence="9 10">
    <name type="scientific">Apiotrichum porosum</name>
    <dbReference type="NCBI Taxonomy" id="105984"/>
    <lineage>
        <taxon>Eukaryota</taxon>
        <taxon>Fungi</taxon>
        <taxon>Dikarya</taxon>
        <taxon>Basidiomycota</taxon>
        <taxon>Agaricomycotina</taxon>
        <taxon>Tremellomycetes</taxon>
        <taxon>Trichosporonales</taxon>
        <taxon>Trichosporonaceae</taxon>
        <taxon>Apiotrichum</taxon>
    </lineage>
</organism>
<keyword evidence="6 7" id="KW-0472">Membrane</keyword>
<dbReference type="PANTHER" id="PTHR48022">
    <property type="entry name" value="PLASTIDIC GLUCOSE TRANSPORTER 4"/>
    <property type="match status" value="1"/>
</dbReference>
<feature type="transmembrane region" description="Helical" evidence="7">
    <location>
        <begin position="157"/>
        <end position="180"/>
    </location>
</feature>
<evidence type="ECO:0000313" key="10">
    <source>
        <dbReference type="Proteomes" id="UP000279236"/>
    </source>
</evidence>
<dbReference type="RefSeq" id="XP_028472468.1">
    <property type="nucleotide sequence ID" value="XM_028619294.1"/>
</dbReference>
<dbReference type="InterPro" id="IPR036259">
    <property type="entry name" value="MFS_trans_sf"/>
</dbReference>
<dbReference type="SUPFAM" id="SSF103473">
    <property type="entry name" value="MFS general substrate transporter"/>
    <property type="match status" value="1"/>
</dbReference>
<dbReference type="InterPro" id="IPR005828">
    <property type="entry name" value="MFS_sugar_transport-like"/>
</dbReference>
<evidence type="ECO:0000259" key="8">
    <source>
        <dbReference type="PROSITE" id="PS50850"/>
    </source>
</evidence>
<feature type="transmembrane region" description="Helical" evidence="7">
    <location>
        <begin position="96"/>
        <end position="121"/>
    </location>
</feature>
<protein>
    <recommendedName>
        <fullName evidence="8">Major facilitator superfamily (MFS) profile domain-containing protein</fullName>
    </recommendedName>
</protein>
<evidence type="ECO:0000256" key="7">
    <source>
        <dbReference type="SAM" id="Phobius"/>
    </source>
</evidence>
<reference evidence="9 10" key="1">
    <citation type="submission" date="2018-11" db="EMBL/GenBank/DDBJ databases">
        <title>Genome sequence of Apiotrichum porosum DSM 27194.</title>
        <authorList>
            <person name="Aliyu H."/>
            <person name="Gorte O."/>
            <person name="Ochsenreither K."/>
        </authorList>
    </citation>
    <scope>NUCLEOTIDE SEQUENCE [LARGE SCALE GENOMIC DNA]</scope>
    <source>
        <strain evidence="9 10">DSM 27194</strain>
    </source>
</reference>
<dbReference type="GeneID" id="39588175"/>
<dbReference type="Pfam" id="PF00083">
    <property type="entry name" value="Sugar_tr"/>
    <property type="match status" value="1"/>
</dbReference>
<dbReference type="InterPro" id="IPR020846">
    <property type="entry name" value="MFS_dom"/>
</dbReference>
<feature type="transmembrane region" description="Helical" evidence="7">
    <location>
        <begin position="217"/>
        <end position="238"/>
    </location>
</feature>
<evidence type="ECO:0000256" key="3">
    <source>
        <dbReference type="ARBA" id="ARBA00022448"/>
    </source>
</evidence>
<feature type="transmembrane region" description="Helical" evidence="7">
    <location>
        <begin position="373"/>
        <end position="395"/>
    </location>
</feature>
<dbReference type="PROSITE" id="PS50850">
    <property type="entry name" value="MFS"/>
    <property type="match status" value="1"/>
</dbReference>
<comment type="subcellular location">
    <subcellularLocation>
        <location evidence="1">Membrane</location>
        <topology evidence="1">Multi-pass membrane protein</topology>
    </subcellularLocation>
</comment>
<dbReference type="InterPro" id="IPR050360">
    <property type="entry name" value="MFS_Sugar_Transporters"/>
</dbReference>
<feature type="transmembrane region" description="Helical" evidence="7">
    <location>
        <begin position="477"/>
        <end position="497"/>
    </location>
</feature>
<feature type="domain" description="Major facilitator superfamily (MFS) profile" evidence="8">
    <location>
        <begin position="63"/>
        <end position="502"/>
    </location>
</feature>
<accession>A0A427XEI2</accession>
<feature type="transmembrane region" description="Helical" evidence="7">
    <location>
        <begin position="311"/>
        <end position="333"/>
    </location>
</feature>
<sequence length="525" mass="56826">MSQVERKPTPPLHEEIEDKASINDISKGVAIANKQGLSAELAVAIAGTNIDPWSRNSFKLYMAIFCSVCCAYANGYDGSLMTALNAMKPFQKQFNIGTTGPLVSVMFSLYSVGNFIGSTFAAVITDKFGRRKAMASGACVIIVGSIIGATAKHIAQFMVARFILGFGISIMSVSSPAYSMEWRGRCTGIYNCGWYAGAIPSAAVTFGTNYLASNLSWQIPVVLQCLACTVVLCLFPFIPESPRYLMAQGRVEEVHAFLTKYHGGGDANAPLVLLELEEMQASISTDGMDKRWWDYSGLLATRPARWRTLQVAMMAVFGHWSGNGLAYFATTIYKNIGVTTVTAQLGYNLLYSSMSAVGALTGALLTDHMPRRYVLSIGSLVLSVILGVFTGLNAIITGDLKAGRAIDPSLGRGAIAVYVLFGISCAFVYTPLQAVVTVEALSTPMRAKGIALSNIITQAIGFINLFAGPIALASIGYRYIFVFVFWDAFEAVCWWFFGVEARGRSLEELDWIYEQPNPVKASKSI</sequence>
<feature type="transmembrane region" description="Helical" evidence="7">
    <location>
        <begin position="345"/>
        <end position="366"/>
    </location>
</feature>
<dbReference type="EMBL" id="RSCE01000017">
    <property type="protein sequence ID" value="RSH77321.1"/>
    <property type="molecule type" value="Genomic_DNA"/>
</dbReference>
<keyword evidence="3" id="KW-0813">Transport</keyword>
<comment type="caution">
    <text evidence="9">The sequence shown here is derived from an EMBL/GenBank/DDBJ whole genome shotgun (WGS) entry which is preliminary data.</text>
</comment>
<keyword evidence="5 7" id="KW-1133">Transmembrane helix</keyword>
<dbReference type="PANTHER" id="PTHR48022:SF36">
    <property type="entry name" value="LACTOSE PERMEASE, PUTATIVE (AFU_ORTHOLOGUE AFUA_1G17310)-RELATED"/>
    <property type="match status" value="1"/>
</dbReference>
<dbReference type="GO" id="GO:0005351">
    <property type="term" value="F:carbohydrate:proton symporter activity"/>
    <property type="evidence" value="ECO:0007669"/>
    <property type="project" value="TreeGrafter"/>
</dbReference>
<keyword evidence="10" id="KW-1185">Reference proteome</keyword>
<evidence type="ECO:0000256" key="6">
    <source>
        <dbReference type="ARBA" id="ARBA00023136"/>
    </source>
</evidence>
<dbReference type="OrthoDB" id="2143867at2759"/>
<evidence type="ECO:0000313" key="9">
    <source>
        <dbReference type="EMBL" id="RSH77321.1"/>
    </source>
</evidence>
<keyword evidence="4 7" id="KW-0812">Transmembrane</keyword>